<dbReference type="EMBL" id="CAEZWW010000130">
    <property type="protein sequence ID" value="CAB4678228.1"/>
    <property type="molecule type" value="Genomic_DNA"/>
</dbReference>
<organism evidence="1">
    <name type="scientific">freshwater metagenome</name>
    <dbReference type="NCBI Taxonomy" id="449393"/>
    <lineage>
        <taxon>unclassified sequences</taxon>
        <taxon>metagenomes</taxon>
        <taxon>ecological metagenomes</taxon>
    </lineage>
</organism>
<reference evidence="1" key="1">
    <citation type="submission" date="2020-05" db="EMBL/GenBank/DDBJ databases">
        <authorList>
            <person name="Chiriac C."/>
            <person name="Salcher M."/>
            <person name="Ghai R."/>
            <person name="Kavagutti S V."/>
        </authorList>
    </citation>
    <scope>NUCLEOTIDE SEQUENCE</scope>
</reference>
<protein>
    <submittedName>
        <fullName evidence="1">Unannotated protein</fullName>
    </submittedName>
</protein>
<accession>A0A6J6MZ11</accession>
<evidence type="ECO:0000313" key="1">
    <source>
        <dbReference type="EMBL" id="CAB4678228.1"/>
    </source>
</evidence>
<sequence length="42" mass="4640">MGRVLRKVGGVIFFATQQKSPINPRNLILSGLFLLGGWQLRG</sequence>
<name>A0A6J6MZ11_9ZZZZ</name>
<proteinExistence type="predicted"/>
<dbReference type="AlphaFoldDB" id="A0A6J6MZ11"/>
<gene>
    <name evidence="1" type="ORF">UFOPK2310_01052</name>
</gene>